<dbReference type="InterPro" id="IPR003347">
    <property type="entry name" value="JmjC_dom"/>
</dbReference>
<feature type="region of interest" description="Disordered" evidence="1">
    <location>
        <begin position="83"/>
        <end position="130"/>
    </location>
</feature>
<dbReference type="SMART" id="SM00558">
    <property type="entry name" value="JmjC"/>
    <property type="match status" value="1"/>
</dbReference>
<feature type="domain" description="JmjC" evidence="2">
    <location>
        <begin position="297"/>
        <end position="473"/>
    </location>
</feature>
<sequence>MSRFQEIIQNAKLLRSRLDKLVSKLETADTLQLATSQLPTSIRQKPRRNTVQNHHENQDEFCATLSSLELEVESIATEVKKLRSSLEPDRDEPSTRALQENGLVARKATQATPARSATQRNATSMQKASASLTTKVNAVIREPKNEEELKTTAIPPLSGDHKAPAAKQPAITTAMAKEDAKALRFTCEAADLEDNMVYTIEKAMKALGRGKVDEHGYLILSVKSMPVVDWNEVSLHPAKPQEGEILGFRYDGGTKDVTNSFCVQPKGGFVFPDFSVPEPHSYHDNPERDFQDTIDSPPSGQLGYYVGTPIHSLECTRLVHPGLKLAKRGEGNLPGINTPYWYISTCHGTPANLHIEDGRTGSVNLLLVGAPKDWLLIHPGSKSNLESCLRKEFPKHKSCAQFARHLDILLSPKWLRERDIEYSIVRQHPGEMIVTLNDTYHQVKNCGKNFAVAINFEFELGPSMPKDYQWCTKSCGLDVLTEKDFQIPSSNVKASQLPTKHSTLDHRPKAATTMEISDDMASEAASDDGVAPITYLPLADPNPVKDINKLIAFSIKKRVRPSLLGCATVEETEKTLRMFLPGQWMSSTILRVLLQICCSTRFSVVESLKLELSTPSPDSFKHLEYEDGLVFPFHVNCSNQASPEAKKNHWVLGIFNRHTMEFVSFGVDKVLAAKWALALEKSMKDGPHTGCKVQDKAKPFPTNPDNASCALVCCLALEKYLGLYPSKSEPPSLRSYYMRKLLSAVVFTNHNNDLTGESSKALVRCNPGLLSDGLCYEAAHSSATISEKDALAQDLKSIPQDERASIENALEDEECQLSLENRARIVQMIMECSNRALGYIHSLTQPVDPVHGLAVSDKEDVCKTMEYLLEKLDQNKDVLCLPIAELRSIYMHIAKTFAKAVEQERRVMEKDRIMQRRAPDGHKRKGQTPETRVLNRFSGAESTEVSRRLKDRLRACINTGNNLDFLCSKLGLPILLTFPAATVDPSELYLPFGSARERFASLGKRITSDTYHDLKSGGHEANYFIKHFAALQPKLMHATALDYRVPVHHAQSINSKVHNQIQVIYKATKRSREGPTVTRKRKKLRA</sequence>
<evidence type="ECO:0000259" key="2">
    <source>
        <dbReference type="PROSITE" id="PS51184"/>
    </source>
</evidence>
<proteinExistence type="predicted"/>
<evidence type="ECO:0000313" key="3">
    <source>
        <dbReference type="EMBL" id="CAI6342326.1"/>
    </source>
</evidence>
<comment type="caution">
    <text evidence="3">The sequence shown here is derived from an EMBL/GenBank/DDBJ whole genome shotgun (WGS) entry which is preliminary data.</text>
</comment>
<accession>A0A9W4UWQ1</accession>
<feature type="compositionally biased region" description="Polar residues" evidence="1">
    <location>
        <begin position="109"/>
        <end position="130"/>
    </location>
</feature>
<gene>
    <name evidence="3" type="ORF">PDIGIT_LOCUS15532</name>
</gene>
<dbReference type="Gene3D" id="2.60.120.650">
    <property type="entry name" value="Cupin"/>
    <property type="match status" value="1"/>
</dbReference>
<feature type="compositionally biased region" description="Basic and acidic residues" evidence="1">
    <location>
        <begin position="83"/>
        <end position="94"/>
    </location>
</feature>
<dbReference type="GO" id="GO:0005634">
    <property type="term" value="C:nucleus"/>
    <property type="evidence" value="ECO:0007669"/>
    <property type="project" value="TreeGrafter"/>
</dbReference>
<dbReference type="GO" id="GO:0010468">
    <property type="term" value="P:regulation of gene expression"/>
    <property type="evidence" value="ECO:0007669"/>
    <property type="project" value="TreeGrafter"/>
</dbReference>
<dbReference type="PROSITE" id="PS51184">
    <property type="entry name" value="JMJC"/>
    <property type="match status" value="1"/>
</dbReference>
<name>A0A9W4UWQ1_9PLEO</name>
<reference evidence="3" key="1">
    <citation type="submission" date="2023-01" db="EMBL/GenBank/DDBJ databases">
        <authorList>
            <person name="Van Ghelder C."/>
            <person name="Rancurel C."/>
        </authorList>
    </citation>
    <scope>NUCLEOTIDE SEQUENCE</scope>
    <source>
        <strain evidence="3">CNCM I-4278</strain>
    </source>
</reference>
<dbReference type="Pfam" id="PF02373">
    <property type="entry name" value="JmjC"/>
    <property type="match status" value="1"/>
</dbReference>
<dbReference type="SUPFAM" id="SSF51197">
    <property type="entry name" value="Clavaminate synthase-like"/>
    <property type="match status" value="1"/>
</dbReference>
<dbReference type="PANTHER" id="PTHR10694">
    <property type="entry name" value="LYSINE-SPECIFIC DEMETHYLASE"/>
    <property type="match status" value="1"/>
</dbReference>
<dbReference type="GO" id="GO:0032452">
    <property type="term" value="F:histone demethylase activity"/>
    <property type="evidence" value="ECO:0007669"/>
    <property type="project" value="TreeGrafter"/>
</dbReference>
<organism evidence="3 4">
    <name type="scientific">Periconia digitata</name>
    <dbReference type="NCBI Taxonomy" id="1303443"/>
    <lineage>
        <taxon>Eukaryota</taxon>
        <taxon>Fungi</taxon>
        <taxon>Dikarya</taxon>
        <taxon>Ascomycota</taxon>
        <taxon>Pezizomycotina</taxon>
        <taxon>Dothideomycetes</taxon>
        <taxon>Pleosporomycetidae</taxon>
        <taxon>Pleosporales</taxon>
        <taxon>Massarineae</taxon>
        <taxon>Periconiaceae</taxon>
        <taxon>Periconia</taxon>
    </lineage>
</organism>
<dbReference type="GO" id="GO:0000785">
    <property type="term" value="C:chromatin"/>
    <property type="evidence" value="ECO:0007669"/>
    <property type="project" value="TreeGrafter"/>
</dbReference>
<evidence type="ECO:0000313" key="4">
    <source>
        <dbReference type="Proteomes" id="UP001152607"/>
    </source>
</evidence>
<dbReference type="OrthoDB" id="1678912at2759"/>
<dbReference type="Proteomes" id="UP001152607">
    <property type="component" value="Unassembled WGS sequence"/>
</dbReference>
<evidence type="ECO:0000256" key="1">
    <source>
        <dbReference type="SAM" id="MobiDB-lite"/>
    </source>
</evidence>
<dbReference type="AlphaFoldDB" id="A0A9W4UWQ1"/>
<keyword evidence="4" id="KW-1185">Reference proteome</keyword>
<dbReference type="EMBL" id="CAOQHR010000013">
    <property type="protein sequence ID" value="CAI6342326.1"/>
    <property type="molecule type" value="Genomic_DNA"/>
</dbReference>
<protein>
    <recommendedName>
        <fullName evidence="2">JmjC domain-containing protein</fullName>
    </recommendedName>
</protein>